<keyword evidence="3" id="KW-0732">Signal</keyword>
<feature type="signal peptide" evidence="3">
    <location>
        <begin position="1"/>
        <end position="28"/>
    </location>
</feature>
<organism evidence="4 5">
    <name type="scientific">Nocardioides donggukensis</name>
    <dbReference type="NCBI Taxonomy" id="2774019"/>
    <lineage>
        <taxon>Bacteria</taxon>
        <taxon>Bacillati</taxon>
        <taxon>Actinomycetota</taxon>
        <taxon>Actinomycetes</taxon>
        <taxon>Propionibacteriales</taxon>
        <taxon>Nocardioidaceae</taxon>
        <taxon>Nocardioides</taxon>
    </lineage>
</organism>
<feature type="chain" id="PRO_5037619185" description="SHOCT domain-containing protein" evidence="3">
    <location>
        <begin position="29"/>
        <end position="151"/>
    </location>
</feature>
<feature type="compositionally biased region" description="Gly residues" evidence="2">
    <location>
        <begin position="125"/>
        <end position="139"/>
    </location>
</feature>
<comment type="caution">
    <text evidence="4">The sequence shown here is derived from an EMBL/GenBank/DDBJ whole genome shotgun (WGS) entry which is preliminary data.</text>
</comment>
<reference evidence="4" key="1">
    <citation type="submission" date="2020-09" db="EMBL/GenBank/DDBJ databases">
        <title>Nocardioides sp. strain MJB4 16S ribosomal RNA gene Genome sequencing and assembly.</title>
        <authorList>
            <person name="Kim I."/>
        </authorList>
    </citation>
    <scope>NUCLEOTIDE SEQUENCE</scope>
    <source>
        <strain evidence="4">MJB4</strain>
    </source>
</reference>
<keyword evidence="5" id="KW-1185">Reference proteome</keyword>
<feature type="coiled-coil region" evidence="1">
    <location>
        <begin position="80"/>
        <end position="107"/>
    </location>
</feature>
<evidence type="ECO:0000256" key="1">
    <source>
        <dbReference type="SAM" id="Coils"/>
    </source>
</evidence>
<feature type="region of interest" description="Disordered" evidence="2">
    <location>
        <begin position="114"/>
        <end position="151"/>
    </location>
</feature>
<proteinExistence type="predicted"/>
<gene>
    <name evidence="4" type="ORF">IE331_07560</name>
</gene>
<evidence type="ECO:0008006" key="6">
    <source>
        <dbReference type="Google" id="ProtNLM"/>
    </source>
</evidence>
<dbReference type="RefSeq" id="WP_192142195.1">
    <property type="nucleotide sequence ID" value="NZ_JACYXZ010000002.1"/>
</dbReference>
<evidence type="ECO:0000256" key="3">
    <source>
        <dbReference type="SAM" id="SignalP"/>
    </source>
</evidence>
<dbReference type="EMBL" id="JACYXZ010000002">
    <property type="protein sequence ID" value="MBD8869477.1"/>
    <property type="molecule type" value="Genomic_DNA"/>
</dbReference>
<dbReference type="AlphaFoldDB" id="A0A927Q0Z0"/>
<keyword evidence="1" id="KW-0175">Coiled coil</keyword>
<protein>
    <recommendedName>
        <fullName evidence="6">SHOCT domain-containing protein</fullName>
    </recommendedName>
</protein>
<dbReference type="Proteomes" id="UP000616839">
    <property type="component" value="Unassembled WGS sequence"/>
</dbReference>
<sequence>MNRTKTMTAAAVAAGAALALGVPTLASADDESQGAPSAVEAEERHTEMRTELAERLADELGLDAEEVDAALEKVTGELREEHAAERLAALEERLDAAVEEGRITREEADAMLERAESGEPRGHRGGFGGPHGGRHGGATDGEAETSSYRVV</sequence>
<accession>A0A927Q0Z0</accession>
<name>A0A927Q0Z0_9ACTN</name>
<feature type="region of interest" description="Disordered" evidence="2">
    <location>
        <begin position="27"/>
        <end position="47"/>
    </location>
</feature>
<evidence type="ECO:0000313" key="5">
    <source>
        <dbReference type="Proteomes" id="UP000616839"/>
    </source>
</evidence>
<evidence type="ECO:0000313" key="4">
    <source>
        <dbReference type="EMBL" id="MBD8869477.1"/>
    </source>
</evidence>
<evidence type="ECO:0000256" key="2">
    <source>
        <dbReference type="SAM" id="MobiDB-lite"/>
    </source>
</evidence>